<dbReference type="EMBL" id="HBGK01020769">
    <property type="protein sequence ID" value="CAD9281660.1"/>
    <property type="molecule type" value="Transcribed_RNA"/>
</dbReference>
<feature type="compositionally biased region" description="Polar residues" evidence="1">
    <location>
        <begin position="620"/>
        <end position="634"/>
    </location>
</feature>
<reference evidence="2" key="1">
    <citation type="submission" date="2021-01" db="EMBL/GenBank/DDBJ databases">
        <authorList>
            <person name="Corre E."/>
            <person name="Pelletier E."/>
            <person name="Niang G."/>
            <person name="Scheremetjew M."/>
            <person name="Finn R."/>
            <person name="Kale V."/>
            <person name="Holt S."/>
            <person name="Cochrane G."/>
            <person name="Meng A."/>
            <person name="Brown T."/>
            <person name="Cohen L."/>
        </authorList>
    </citation>
    <scope>NUCLEOTIDE SEQUENCE</scope>
    <source>
        <strain evidence="2">CCMP 410</strain>
    </source>
</reference>
<evidence type="ECO:0000313" key="2">
    <source>
        <dbReference type="EMBL" id="CAD9281660.1"/>
    </source>
</evidence>
<evidence type="ECO:0008006" key="3">
    <source>
        <dbReference type="Google" id="ProtNLM"/>
    </source>
</evidence>
<feature type="region of interest" description="Disordered" evidence="1">
    <location>
        <begin position="232"/>
        <end position="372"/>
    </location>
</feature>
<dbReference type="AlphaFoldDB" id="A0A7S1Y4U8"/>
<gene>
    <name evidence="2" type="ORF">GOCE00092_LOCUS10571</name>
</gene>
<name>A0A7S1Y4U8_9STRA</name>
<dbReference type="Gene3D" id="2.30.30.140">
    <property type="match status" value="1"/>
</dbReference>
<proteinExistence type="predicted"/>
<accession>A0A7S1Y4U8</accession>
<feature type="region of interest" description="Disordered" evidence="1">
    <location>
        <begin position="429"/>
        <end position="638"/>
    </location>
</feature>
<feature type="compositionally biased region" description="Polar residues" evidence="1">
    <location>
        <begin position="481"/>
        <end position="490"/>
    </location>
</feature>
<sequence>MPDKRVVAFAGDGCRTKLPDMVLVSENGDFTIGKKTAHIDPHQLLEGEGMTAQGTLFLGHTGEQSYCPMLLPLPLKWAAILLHHQDWSVTKTAGWIVKKISQWKDKTVSSRTTRVWSVASLCGGTTSESYCNLNSRVVFPCKKLTISPESDSVVVAHLNRMFPNLQTDENVTESTSNAVSQTSSNVHFATDMAAEGSKPTLNDVAQSPPVHNLMLPSSIPVTGSGRLFAASASTLKGRKRQSNGSDDELRQKKIARKTSANASTFVGKPFPRQSRVSRRASQAEKSKSGIKSFPPQGKVARKLPPASTRSSERKPFPKQYGARQATPSTGKTVSVAAASDSRTDESAEKTLPIDMRKGQKPSSRRASREPPAWRKLSVGSRVAIYWKDDEQYYSAVVLNRYGGSSNMSIRYDEDDLVERVDMAKEKIRVLDGSEEESVQSKGSVATKRSAVGDSRESSSPKQAKRKAPSSRSKGAAGALGDTNTYPSFPRQSRVARKHKDSNEGYPSEKTNPKSIPSFPKQGKRKAPIQKEKNQPSATSSAFPAFPRQFKISRKAPQSSKNDASETSQSDRIPSFPAQARKTPATSPRNETPRQDDAGDNNDKEVADPPCSEIAADSDNTEAQQDSTMVGSNVLNPPKARLEKSSEGTRAAGMADQMQPLEQQNVVFGQPHFLVTTNTRPGDIRLGVRECVLCQFRFRGRRGNRSLGTVSTACAQCGRCYHVACFAAAHNIERLKRENPEEYEKISGWENEMAKLSKRRRSVVVPDTTYATLTLPELEKPDK</sequence>
<evidence type="ECO:0000256" key="1">
    <source>
        <dbReference type="SAM" id="MobiDB-lite"/>
    </source>
</evidence>
<protein>
    <recommendedName>
        <fullName evidence="3">Tudor domain-containing protein</fullName>
    </recommendedName>
</protein>
<feature type="compositionally biased region" description="Polar residues" evidence="1">
    <location>
        <begin position="555"/>
        <end position="571"/>
    </location>
</feature>
<feature type="compositionally biased region" description="Basic and acidic residues" evidence="1">
    <location>
        <begin position="590"/>
        <end position="606"/>
    </location>
</feature>
<organism evidence="2">
    <name type="scientific">Grammatophora oceanica</name>
    <dbReference type="NCBI Taxonomy" id="210454"/>
    <lineage>
        <taxon>Eukaryota</taxon>
        <taxon>Sar</taxon>
        <taxon>Stramenopiles</taxon>
        <taxon>Ochrophyta</taxon>
        <taxon>Bacillariophyta</taxon>
        <taxon>Fragilariophyceae</taxon>
        <taxon>Fragilariophycidae</taxon>
        <taxon>Rhabdonematales</taxon>
        <taxon>Grammatophoraceae</taxon>
        <taxon>Grammatophora</taxon>
    </lineage>
</organism>